<accession>A0A1I6AIL6</accession>
<keyword evidence="3" id="KW-0186">Copper</keyword>
<keyword evidence="7" id="KW-1185">Reference proteome</keyword>
<protein>
    <recommendedName>
        <fullName evidence="3">Superoxide dismutase [Cu-Zn]</fullName>
        <ecNumber evidence="3">1.15.1.1</ecNumber>
    </recommendedName>
</protein>
<feature type="chain" id="PRO_5045547041" description="Superoxide dismutase [Cu-Zn]" evidence="4">
    <location>
        <begin position="22"/>
        <end position="187"/>
    </location>
</feature>
<feature type="signal peptide" evidence="4">
    <location>
        <begin position="1"/>
        <end position="21"/>
    </location>
</feature>
<keyword evidence="4" id="KW-0732">Signal</keyword>
<feature type="domain" description="Superoxide dismutase copper/zinc binding" evidence="5">
    <location>
        <begin position="54"/>
        <end position="185"/>
    </location>
</feature>
<comment type="cofactor">
    <cofactor evidence="3">
        <name>Zn(2+)</name>
        <dbReference type="ChEBI" id="CHEBI:29105"/>
    </cofactor>
    <text evidence="3">Binds 1 zinc ion per subunit.</text>
</comment>
<dbReference type="PANTHER" id="PTHR10003">
    <property type="entry name" value="SUPEROXIDE DISMUTASE CU-ZN -RELATED"/>
    <property type="match status" value="1"/>
</dbReference>
<dbReference type="PRINTS" id="PR00068">
    <property type="entry name" value="CUZNDISMTASE"/>
</dbReference>
<dbReference type="InterPro" id="IPR024134">
    <property type="entry name" value="SOD_Cu/Zn_/chaperone"/>
</dbReference>
<dbReference type="CDD" id="cd00305">
    <property type="entry name" value="Cu-Zn_Superoxide_Dismutase"/>
    <property type="match status" value="1"/>
</dbReference>
<evidence type="ECO:0000256" key="4">
    <source>
        <dbReference type="SAM" id="SignalP"/>
    </source>
</evidence>
<gene>
    <name evidence="6" type="ORF">SAMN02745910_02790</name>
</gene>
<dbReference type="Proteomes" id="UP000182762">
    <property type="component" value="Unassembled WGS sequence"/>
</dbReference>
<dbReference type="Gene3D" id="2.60.40.200">
    <property type="entry name" value="Superoxide dismutase, copper/zinc binding domain"/>
    <property type="match status" value="1"/>
</dbReference>
<proteinExistence type="inferred from homology"/>
<sequence length="187" mass="19967">MNKSIYVFLLSILFLTACSGANTETQHQNSIEVSEKAEDMYKTKLKDIDGNTIGTATLTEGKSGVTIHLKAKNLPSGVHGFHIHEKGECKGAGFESAGGHFNPYNKEHGLDNPKGPHAGDLPNIEVDQNGKVDVKVVAPLVTLEEGKENSLFDEDGSALMIHEKADDNKTNPAGDAGSRIACGVIQK</sequence>
<comment type="function">
    <text evidence="2">Destroys radicals which are normally produced within the cells and which are toxic to biological systems. May play a role in favoring mycobacterial survival in phagocytes.</text>
</comment>
<evidence type="ECO:0000256" key="2">
    <source>
        <dbReference type="ARBA" id="ARBA00024900"/>
    </source>
</evidence>
<keyword evidence="3" id="KW-0560">Oxidoreductase</keyword>
<dbReference type="EMBL" id="FOXX01000006">
    <property type="protein sequence ID" value="SFQ68558.1"/>
    <property type="molecule type" value="Genomic_DNA"/>
</dbReference>
<dbReference type="InterPro" id="IPR001424">
    <property type="entry name" value="SOD_Cu_Zn_dom"/>
</dbReference>
<evidence type="ECO:0000313" key="7">
    <source>
        <dbReference type="Proteomes" id="UP000182762"/>
    </source>
</evidence>
<evidence type="ECO:0000313" key="6">
    <source>
        <dbReference type="EMBL" id="SFQ68558.1"/>
    </source>
</evidence>
<evidence type="ECO:0000256" key="3">
    <source>
        <dbReference type="RuleBase" id="RU000393"/>
    </source>
</evidence>
<dbReference type="EC" id="1.15.1.1" evidence="3"/>
<dbReference type="RefSeq" id="WP_061805460.1">
    <property type="nucleotide sequence ID" value="NZ_FOXX01000006.1"/>
</dbReference>
<comment type="catalytic activity">
    <reaction evidence="3">
        <text>2 superoxide + 2 H(+) = H2O2 + O2</text>
        <dbReference type="Rhea" id="RHEA:20696"/>
        <dbReference type="ChEBI" id="CHEBI:15378"/>
        <dbReference type="ChEBI" id="CHEBI:15379"/>
        <dbReference type="ChEBI" id="CHEBI:16240"/>
        <dbReference type="ChEBI" id="CHEBI:18421"/>
        <dbReference type="EC" id="1.15.1.1"/>
    </reaction>
</comment>
<keyword evidence="3" id="KW-0479">Metal-binding</keyword>
<keyword evidence="3" id="KW-0862">Zinc</keyword>
<evidence type="ECO:0000256" key="1">
    <source>
        <dbReference type="ARBA" id="ARBA00010457"/>
    </source>
</evidence>
<comment type="cofactor">
    <cofactor evidence="3">
        <name>Cu cation</name>
        <dbReference type="ChEBI" id="CHEBI:23378"/>
    </cofactor>
    <text evidence="3">Binds 1 copper ion per subunit.</text>
</comment>
<comment type="caution">
    <text evidence="6">The sequence shown here is derived from an EMBL/GenBank/DDBJ whole genome shotgun (WGS) entry which is preliminary data.</text>
</comment>
<dbReference type="PROSITE" id="PS51257">
    <property type="entry name" value="PROKAR_LIPOPROTEIN"/>
    <property type="match status" value="1"/>
</dbReference>
<evidence type="ECO:0000259" key="5">
    <source>
        <dbReference type="Pfam" id="PF00080"/>
    </source>
</evidence>
<dbReference type="GeneID" id="93711421"/>
<dbReference type="InterPro" id="IPR036423">
    <property type="entry name" value="SOD-like_Cu/Zn_dom_sf"/>
</dbReference>
<dbReference type="Pfam" id="PF00080">
    <property type="entry name" value="Sod_Cu"/>
    <property type="match status" value="1"/>
</dbReference>
<organism evidence="6 7">
    <name type="scientific">Priestia endophytica DSM 13796</name>
    <dbReference type="NCBI Taxonomy" id="1121089"/>
    <lineage>
        <taxon>Bacteria</taxon>
        <taxon>Bacillati</taxon>
        <taxon>Bacillota</taxon>
        <taxon>Bacilli</taxon>
        <taxon>Bacillales</taxon>
        <taxon>Bacillaceae</taxon>
        <taxon>Priestia</taxon>
    </lineage>
</organism>
<dbReference type="PROSITE" id="PS00332">
    <property type="entry name" value="SOD_CU_ZN_2"/>
    <property type="match status" value="1"/>
</dbReference>
<reference evidence="6 7" key="1">
    <citation type="submission" date="2016-10" db="EMBL/GenBank/DDBJ databases">
        <authorList>
            <person name="Varghese N."/>
            <person name="Submissions S."/>
        </authorList>
    </citation>
    <scope>NUCLEOTIDE SEQUENCE [LARGE SCALE GENOMIC DNA]</scope>
    <source>
        <strain evidence="6 7">DSM 13796</strain>
    </source>
</reference>
<dbReference type="SUPFAM" id="SSF49329">
    <property type="entry name" value="Cu,Zn superoxide dismutase-like"/>
    <property type="match status" value="1"/>
</dbReference>
<comment type="similarity">
    <text evidence="1 3">Belongs to the Cu-Zn superoxide dismutase family.</text>
</comment>
<name>A0A1I6AIL6_9BACI</name>
<dbReference type="InterPro" id="IPR018152">
    <property type="entry name" value="SOD_Cu/Zn_BS"/>
</dbReference>